<sequence>MAFRGRTSGGVSSCGSGSHGTKTNLDEASRILPRPEHNRERRQKRKHTFCGVPVFFFIVAVWLELQWNANTHTHCEGFPISARGARRSHHGLVGSKPMGRSWSGLGATATERDNSSHSISSILDPGGEGIPEGCSTKSTTFSLALSPTKLSKRKRAWRFLSQTLLGRSKPSGLENKEAASTTTTTTTARTARTLDFAYDYDIIEMEAPIPATAASTSSGAQEPTTTGVLLVHPIGVGIGRWYYQRLVRSLLAKQTGSSSGTTSGSNHQRHRMVLVVADLLGSGSACNATLSEDGVAPSDPPIVANKFPLFNISDWTDQLEDLMGTIEKDRGPSNEIDRWCVVANGGCSPIALQLAERSQRPGWNHAGVENLVLSSVPRLPFFLENPENDPQKVAKSYRTLSGIPGSLFWWYSCRNEGAFIQSFSEKNLIADPSNLGPFWRSNCYRTAVSHNKRGRYATFSFLAGTLQDGCQTSLDAVRGTSLRIDIIKGADTRRNRAKSWFWQKKKKKKDADTTEESRQLNAADFPSADAVAANVTETEQKTNKTFREYVERNGNGGREIVIGGRISLAHEDPDGYADAVLEFLDSESTYDE</sequence>
<dbReference type="OrthoDB" id="45759at2759"/>
<feature type="region of interest" description="Disordered" evidence="1">
    <location>
        <begin position="1"/>
        <end position="44"/>
    </location>
</feature>
<dbReference type="Proteomes" id="UP000291116">
    <property type="component" value="Unassembled WGS sequence"/>
</dbReference>
<feature type="compositionally biased region" description="Basic and acidic residues" evidence="1">
    <location>
        <begin position="24"/>
        <end position="39"/>
    </location>
</feature>
<feature type="region of interest" description="Disordered" evidence="1">
    <location>
        <begin position="106"/>
        <end position="131"/>
    </location>
</feature>
<organism evidence="2 3">
    <name type="scientific">Pseudo-nitzschia multistriata</name>
    <dbReference type="NCBI Taxonomy" id="183589"/>
    <lineage>
        <taxon>Eukaryota</taxon>
        <taxon>Sar</taxon>
        <taxon>Stramenopiles</taxon>
        <taxon>Ochrophyta</taxon>
        <taxon>Bacillariophyta</taxon>
        <taxon>Bacillariophyceae</taxon>
        <taxon>Bacillariophycidae</taxon>
        <taxon>Bacillariales</taxon>
        <taxon>Bacillariaceae</taxon>
        <taxon>Pseudo-nitzschia</taxon>
    </lineage>
</organism>
<name>A0A448YZF5_9STRA</name>
<reference evidence="2 3" key="1">
    <citation type="submission" date="2019-01" db="EMBL/GenBank/DDBJ databases">
        <authorList>
            <person name="Ferrante I. M."/>
        </authorList>
    </citation>
    <scope>NUCLEOTIDE SEQUENCE [LARGE SCALE GENOMIC DNA]</scope>
    <source>
        <strain evidence="2 3">B856</strain>
    </source>
</reference>
<proteinExistence type="predicted"/>
<dbReference type="AlphaFoldDB" id="A0A448YZF5"/>
<evidence type="ECO:0000313" key="3">
    <source>
        <dbReference type="Proteomes" id="UP000291116"/>
    </source>
</evidence>
<keyword evidence="3" id="KW-1185">Reference proteome</keyword>
<gene>
    <name evidence="2" type="ORF">PSNMU_V1.4_AUG-EV-PASAV3_0018820</name>
</gene>
<dbReference type="InterPro" id="IPR029058">
    <property type="entry name" value="AB_hydrolase_fold"/>
</dbReference>
<evidence type="ECO:0000256" key="1">
    <source>
        <dbReference type="SAM" id="MobiDB-lite"/>
    </source>
</evidence>
<evidence type="ECO:0000313" key="2">
    <source>
        <dbReference type="EMBL" id="VEU35135.1"/>
    </source>
</evidence>
<dbReference type="EMBL" id="CAACVS010000048">
    <property type="protein sequence ID" value="VEU35135.1"/>
    <property type="molecule type" value="Genomic_DNA"/>
</dbReference>
<dbReference type="Gene3D" id="3.40.50.1820">
    <property type="entry name" value="alpha/beta hydrolase"/>
    <property type="match status" value="1"/>
</dbReference>
<feature type="compositionally biased region" description="Low complexity" evidence="1">
    <location>
        <begin position="9"/>
        <end position="20"/>
    </location>
</feature>
<protein>
    <submittedName>
        <fullName evidence="2">Uncharacterized protein</fullName>
    </submittedName>
</protein>
<accession>A0A448YZF5</accession>